<dbReference type="InterPro" id="IPR018642">
    <property type="entry name" value="DUF2066"/>
</dbReference>
<keyword evidence="2" id="KW-1185">Reference proteome</keyword>
<accession>G2DDE6</accession>
<sequence length="416" mass="46660">MAGDSSRYWLVRRGFRQLLRCRLESGSVPGWGEKRLGNREMMSWHSVWVLLLLSALLPGQVFAERVEGIYEAEVPVAGQSAAVRSAGIREAFARMLVKATGERELLVFDWFNSVQKRAPRYVQQYRYRMLPPPPTGEAAAQPVAEGAAAQPDRLLWVRFDERAVNRLLRDNGLPAWGSERPSTLVWLSFDNGRQRTLYQPEMEPELRESMQVVAQQRGLPLLVPLMDLEDQTAIQSSDIWGLFEQNIRSASERYLPDVVLVGRLRRLAANSWSADWTLYDAEGASSWQADGANRQQLAQQGVEQAGNLLVARFAPKAGALDAGTLRIRIAGVERLADYVLVRDYLKTLVMIEQLDLLQAEPDRVSFLARVQGGREALRRGIRLGGVLEPVVVEAPLAESAATALSLDQQSLEYRLR</sequence>
<dbReference type="EMBL" id="AFOC01000040">
    <property type="protein sequence ID" value="EGV51347.1"/>
    <property type="molecule type" value="Genomic_DNA"/>
</dbReference>
<dbReference type="Pfam" id="PF09839">
    <property type="entry name" value="DUF2066"/>
    <property type="match status" value="1"/>
</dbReference>
<proteinExistence type="predicted"/>
<reference evidence="1" key="1">
    <citation type="journal article" date="2011" name="ISME J.">
        <title>The endosymbionts of the deep-sea tubeworms Riftia pachyptila and Tevnia jerichonana share an identical physiology as revealed by proteogenomic analyses.</title>
        <authorList>
            <person name="Gardebrecht A."/>
            <person name="Markert S."/>
            <person name="Felbeck H."/>
            <person name="Thuermer A."/>
            <person name="Albrecht D."/>
            <person name="Wollherr A."/>
            <person name="Kabisch J."/>
            <person name="Lehmann R."/>
            <person name="Daniel R."/>
            <person name="Liesegang H."/>
            <person name="Hecker M."/>
            <person name="Sievert S.M."/>
            <person name="Schweder T."/>
        </authorList>
    </citation>
    <scope>NUCLEOTIDE SEQUENCE [LARGE SCALE GENOMIC DNA]</scope>
</reference>
<gene>
    <name evidence="1" type="ORF">Rifp1Sym_bm00080</name>
</gene>
<dbReference type="AlphaFoldDB" id="G2DDE6"/>
<comment type="caution">
    <text evidence="1">The sequence shown here is derived from an EMBL/GenBank/DDBJ whole genome shotgun (WGS) entry which is preliminary data.</text>
</comment>
<organism evidence="1 2">
    <name type="scientific">endosymbiont of Riftia pachyptila</name>
    <name type="common">vent Ph05</name>
    <dbReference type="NCBI Taxonomy" id="1048808"/>
    <lineage>
        <taxon>Bacteria</taxon>
        <taxon>Pseudomonadati</taxon>
        <taxon>Pseudomonadota</taxon>
        <taxon>Gammaproteobacteria</taxon>
        <taxon>sulfur-oxidizing symbionts</taxon>
    </lineage>
</organism>
<evidence type="ECO:0000313" key="1">
    <source>
        <dbReference type="EMBL" id="EGV51347.1"/>
    </source>
</evidence>
<evidence type="ECO:0000313" key="2">
    <source>
        <dbReference type="Proteomes" id="UP000004491"/>
    </source>
</evidence>
<protein>
    <recommendedName>
        <fullName evidence="3">DUF2066 domain-containing protein</fullName>
    </recommendedName>
</protein>
<name>G2DDE6_9GAMM</name>
<dbReference type="Proteomes" id="UP000004491">
    <property type="component" value="Unassembled WGS sequence"/>
</dbReference>
<evidence type="ECO:0008006" key="3">
    <source>
        <dbReference type="Google" id="ProtNLM"/>
    </source>
</evidence>